<reference evidence="2 3" key="1">
    <citation type="submission" date="2024-10" db="EMBL/GenBank/DDBJ databases">
        <title>Updated reference genomes for cyclostephanoid diatoms.</title>
        <authorList>
            <person name="Roberts W.R."/>
            <person name="Alverson A.J."/>
        </authorList>
    </citation>
    <scope>NUCLEOTIDE SEQUENCE [LARGE SCALE GENOMIC DNA]</scope>
    <source>
        <strain evidence="2 3">AJA232-27</strain>
    </source>
</reference>
<keyword evidence="1" id="KW-0732">Signal</keyword>
<evidence type="ECO:0000313" key="3">
    <source>
        <dbReference type="Proteomes" id="UP001530293"/>
    </source>
</evidence>
<evidence type="ECO:0000256" key="1">
    <source>
        <dbReference type="SAM" id="SignalP"/>
    </source>
</evidence>
<dbReference type="AlphaFoldDB" id="A0ABD3MKM7"/>
<organism evidence="2 3">
    <name type="scientific">Discostella pseudostelligera</name>
    <dbReference type="NCBI Taxonomy" id="259834"/>
    <lineage>
        <taxon>Eukaryota</taxon>
        <taxon>Sar</taxon>
        <taxon>Stramenopiles</taxon>
        <taxon>Ochrophyta</taxon>
        <taxon>Bacillariophyta</taxon>
        <taxon>Coscinodiscophyceae</taxon>
        <taxon>Thalassiosirophycidae</taxon>
        <taxon>Stephanodiscales</taxon>
        <taxon>Stephanodiscaceae</taxon>
        <taxon>Discostella</taxon>
    </lineage>
</organism>
<sequence length="126" mass="13504">MMMSNNGVRNRSSRALILLVLVVGIIIPHCCHAQHSSLRSEDHEEVGSTSTLSSSFDITTTDDTTSPTLSDCLLSAVNSNDCGTIVAGCIWCAEPIYGLCVTKTAAEKMKVMPFFKCNLSDATSDN</sequence>
<gene>
    <name evidence="2" type="ORF">ACHAWU_005207</name>
</gene>
<accession>A0ABD3MKM7</accession>
<name>A0ABD3MKM7_9STRA</name>
<evidence type="ECO:0000313" key="2">
    <source>
        <dbReference type="EMBL" id="KAL3761070.1"/>
    </source>
</evidence>
<keyword evidence="3" id="KW-1185">Reference proteome</keyword>
<proteinExistence type="predicted"/>
<dbReference type="Proteomes" id="UP001530293">
    <property type="component" value="Unassembled WGS sequence"/>
</dbReference>
<dbReference type="EMBL" id="JALLBG020000161">
    <property type="protein sequence ID" value="KAL3761070.1"/>
    <property type="molecule type" value="Genomic_DNA"/>
</dbReference>
<feature type="chain" id="PRO_5044818283" evidence="1">
    <location>
        <begin position="34"/>
        <end position="126"/>
    </location>
</feature>
<comment type="caution">
    <text evidence="2">The sequence shown here is derived from an EMBL/GenBank/DDBJ whole genome shotgun (WGS) entry which is preliminary data.</text>
</comment>
<feature type="signal peptide" evidence="1">
    <location>
        <begin position="1"/>
        <end position="33"/>
    </location>
</feature>
<protein>
    <submittedName>
        <fullName evidence="2">Uncharacterized protein</fullName>
    </submittedName>
</protein>